<evidence type="ECO:0000256" key="1">
    <source>
        <dbReference type="ARBA" id="ARBA00022723"/>
    </source>
</evidence>
<dbReference type="PANTHER" id="PTHR21319">
    <property type="entry name" value="RING FINGER AND CHY ZINC FINGER DOMAIN-CONTAINING PROTEIN 1"/>
    <property type="match status" value="1"/>
</dbReference>
<feature type="compositionally biased region" description="Basic and acidic residues" evidence="5">
    <location>
        <begin position="135"/>
        <end position="148"/>
    </location>
</feature>
<feature type="domain" description="CTCHY-type" evidence="8">
    <location>
        <begin position="424"/>
        <end position="490"/>
    </location>
</feature>
<protein>
    <recommendedName>
        <fullName evidence="11">Zf-CHY-domain-containing protein</fullName>
    </recommendedName>
</protein>
<feature type="compositionally biased region" description="Polar residues" evidence="5">
    <location>
        <begin position="182"/>
        <end position="203"/>
    </location>
</feature>
<dbReference type="PANTHER" id="PTHR21319:SF0">
    <property type="entry name" value="AND RING FINGER DOMAIN PROTEIN, PUTATIVE (AFU_ORTHOLOGUE AFUA_1G08900)-RELATED"/>
    <property type="match status" value="1"/>
</dbReference>
<feature type="domain" description="CHY-type" evidence="7">
    <location>
        <begin position="355"/>
        <end position="422"/>
    </location>
</feature>
<accession>A0A9W9G5M1</accession>
<dbReference type="RefSeq" id="XP_056479888.1">
    <property type="nucleotide sequence ID" value="XM_056612664.1"/>
</dbReference>
<dbReference type="GO" id="GO:0006511">
    <property type="term" value="P:ubiquitin-dependent protein catabolic process"/>
    <property type="evidence" value="ECO:0007669"/>
    <property type="project" value="TreeGrafter"/>
</dbReference>
<dbReference type="Pfam" id="PF13639">
    <property type="entry name" value="zf-RING_2"/>
    <property type="match status" value="1"/>
</dbReference>
<dbReference type="EMBL" id="JAPQKI010000001">
    <property type="protein sequence ID" value="KAJ5112115.1"/>
    <property type="molecule type" value="Genomic_DNA"/>
</dbReference>
<dbReference type="InterPro" id="IPR037275">
    <property type="entry name" value="Znf_CTCHY_sf"/>
</dbReference>
<dbReference type="CDD" id="cd16464">
    <property type="entry name" value="RING-H2_Pirh2-like"/>
    <property type="match status" value="1"/>
</dbReference>
<evidence type="ECO:0000313" key="9">
    <source>
        <dbReference type="EMBL" id="KAJ5112115.1"/>
    </source>
</evidence>
<gene>
    <name evidence="9" type="ORF">N7532_000160</name>
</gene>
<dbReference type="Pfam" id="PF05495">
    <property type="entry name" value="zf-CHY"/>
    <property type="match status" value="1"/>
</dbReference>
<evidence type="ECO:0000259" key="8">
    <source>
        <dbReference type="PROSITE" id="PS51270"/>
    </source>
</evidence>
<evidence type="ECO:0000259" key="7">
    <source>
        <dbReference type="PROSITE" id="PS51266"/>
    </source>
</evidence>
<comment type="caution">
    <text evidence="9">The sequence shown here is derived from an EMBL/GenBank/DDBJ whole genome shotgun (WGS) entry which is preliminary data.</text>
</comment>
<feature type="compositionally biased region" description="Acidic residues" evidence="5">
    <location>
        <begin position="738"/>
        <end position="753"/>
    </location>
</feature>
<evidence type="ECO:0000256" key="2">
    <source>
        <dbReference type="ARBA" id="ARBA00022771"/>
    </source>
</evidence>
<keyword evidence="2 4" id="KW-0863">Zinc-finger</keyword>
<evidence type="ECO:0000256" key="5">
    <source>
        <dbReference type="SAM" id="MobiDB-lite"/>
    </source>
</evidence>
<dbReference type="InterPro" id="IPR017921">
    <property type="entry name" value="Znf_CTCHY"/>
</dbReference>
<feature type="domain" description="RING-type" evidence="6">
    <location>
        <begin position="491"/>
        <end position="533"/>
    </location>
</feature>
<dbReference type="PROSITE" id="PS51266">
    <property type="entry name" value="ZF_CHY"/>
    <property type="match status" value="1"/>
</dbReference>
<name>A0A9W9G5M1_9EURO</name>
<reference evidence="9" key="2">
    <citation type="journal article" date="2023" name="IMA Fungus">
        <title>Comparative genomic study of the Penicillium genus elucidates a diverse pangenome and 15 lateral gene transfer events.</title>
        <authorList>
            <person name="Petersen C."/>
            <person name="Sorensen T."/>
            <person name="Nielsen M.R."/>
            <person name="Sondergaard T.E."/>
            <person name="Sorensen J.L."/>
            <person name="Fitzpatrick D.A."/>
            <person name="Frisvad J.C."/>
            <person name="Nielsen K.L."/>
        </authorList>
    </citation>
    <scope>NUCLEOTIDE SEQUENCE</scope>
    <source>
        <strain evidence="9">IBT 30761</strain>
    </source>
</reference>
<dbReference type="InterPro" id="IPR013083">
    <property type="entry name" value="Znf_RING/FYVE/PHD"/>
</dbReference>
<dbReference type="GeneID" id="81351643"/>
<evidence type="ECO:0000313" key="10">
    <source>
        <dbReference type="Proteomes" id="UP001149074"/>
    </source>
</evidence>
<feature type="region of interest" description="Disordered" evidence="5">
    <location>
        <begin position="79"/>
        <end position="228"/>
    </location>
</feature>
<reference evidence="9" key="1">
    <citation type="submission" date="2022-11" db="EMBL/GenBank/DDBJ databases">
        <authorList>
            <person name="Petersen C."/>
        </authorList>
    </citation>
    <scope>NUCLEOTIDE SEQUENCE</scope>
    <source>
        <strain evidence="9">IBT 30761</strain>
    </source>
</reference>
<dbReference type="Gene3D" id="2.20.28.10">
    <property type="match status" value="1"/>
</dbReference>
<feature type="compositionally biased region" description="Polar residues" evidence="5">
    <location>
        <begin position="87"/>
        <end position="97"/>
    </location>
</feature>
<dbReference type="PROSITE" id="PS50089">
    <property type="entry name" value="ZF_RING_2"/>
    <property type="match status" value="1"/>
</dbReference>
<dbReference type="OrthoDB" id="411372at2759"/>
<dbReference type="SUPFAM" id="SSF57850">
    <property type="entry name" value="RING/U-box"/>
    <property type="match status" value="1"/>
</dbReference>
<dbReference type="InterPro" id="IPR039512">
    <property type="entry name" value="RCHY1_zinc-ribbon"/>
</dbReference>
<evidence type="ECO:0000259" key="6">
    <source>
        <dbReference type="PROSITE" id="PS50089"/>
    </source>
</evidence>
<dbReference type="GO" id="GO:0061630">
    <property type="term" value="F:ubiquitin protein ligase activity"/>
    <property type="evidence" value="ECO:0007669"/>
    <property type="project" value="TreeGrafter"/>
</dbReference>
<dbReference type="SMART" id="SM00184">
    <property type="entry name" value="RING"/>
    <property type="match status" value="1"/>
</dbReference>
<feature type="compositionally biased region" description="Acidic residues" evidence="5">
    <location>
        <begin position="761"/>
        <end position="775"/>
    </location>
</feature>
<dbReference type="InterPro" id="IPR008913">
    <property type="entry name" value="Znf_CHY"/>
</dbReference>
<organism evidence="9 10">
    <name type="scientific">Penicillium argentinense</name>
    <dbReference type="NCBI Taxonomy" id="1131581"/>
    <lineage>
        <taxon>Eukaryota</taxon>
        <taxon>Fungi</taxon>
        <taxon>Dikarya</taxon>
        <taxon>Ascomycota</taxon>
        <taxon>Pezizomycotina</taxon>
        <taxon>Eurotiomycetes</taxon>
        <taxon>Eurotiomycetidae</taxon>
        <taxon>Eurotiales</taxon>
        <taxon>Aspergillaceae</taxon>
        <taxon>Penicillium</taxon>
    </lineage>
</organism>
<dbReference type="AlphaFoldDB" id="A0A9W9G5M1"/>
<sequence length="783" mass="87049">MWKRDSSGKATNRNFASADPRMIQQTSHANSQQPSGGFDFDVDFTLTTSQAGDCIRCDPCQPSMSSFITSLLVELGIRSPLPHPQDQAESSRAQTKPPTDGDPVRDPAQDCAASDLLGANAGSLRGPPFFPTLLKDMDGRSSEPERRQPMPHNSDLPSQPIPVTANYPSHNARSVDSHTTDRINIQSQSGQLAGSQDELSSTHARSRRESQPESGQAPNGIDELGQMSLPADDGMGWLRKKIHAIRDLDLDNNEKARMVHDLMTEKYKSCRVTIPKSPTLSPPHMQHPASPPTPAVLRLSPDPCPTKPTLDVSTLEYENQFSLTVEDLQPTYVPRVEPESPVVEAGEEDPDTEELEEASLGCQHYQRNVKLQCFTCKKWYTCRFCHDEVEDHHLIRKETENMLCMFCGHAQPAAQNCRKCEETTAQYYCDICKLWDNDSKKSIYHCHDCGICRIGQGLGKDFFHCKTCCVCLPISIEDTHRCIERSTQCDCPICGDYMFTSPETVVVMRCGHSIHHKCLSEYSKTSFRCPICSKTITNMESTFRNLDRTIESQPMPAEFTDTKGLVYCNDCGAKSVVKYHWLGLKCDLCESYNTAQIRLLQGDISSFLEEEGVNEPASRTRSSSLHAGEEASTSLAALHMNATPPSQSRLSVPNTTGPDNRFVSYNMTHGRAISPVVTNYFGLPAERESEKPSSLPFFGNPLRSEGDTDYGALNFLSKKLRDRYGFLAGDTPAAEETKEFEEEEEEEEDDDAAESSISSGSEEEADDDDEDDGVEPIDLFGHR</sequence>
<dbReference type="Gene3D" id="3.30.40.10">
    <property type="entry name" value="Zinc/RING finger domain, C3HC4 (zinc finger)"/>
    <property type="match status" value="1"/>
</dbReference>
<dbReference type="GO" id="GO:0016567">
    <property type="term" value="P:protein ubiquitination"/>
    <property type="evidence" value="ECO:0007669"/>
    <property type="project" value="TreeGrafter"/>
</dbReference>
<feature type="region of interest" description="Disordered" evidence="5">
    <location>
        <begin position="611"/>
        <end position="630"/>
    </location>
</feature>
<keyword evidence="3" id="KW-0862">Zinc</keyword>
<dbReference type="GO" id="GO:0008270">
    <property type="term" value="F:zinc ion binding"/>
    <property type="evidence" value="ECO:0007669"/>
    <property type="project" value="UniProtKB-KW"/>
</dbReference>
<feature type="compositionally biased region" description="Polar residues" evidence="5">
    <location>
        <begin position="617"/>
        <end position="630"/>
    </location>
</feature>
<dbReference type="InterPro" id="IPR001841">
    <property type="entry name" value="Znf_RING"/>
</dbReference>
<keyword evidence="1" id="KW-0479">Metal-binding</keyword>
<evidence type="ECO:0000256" key="3">
    <source>
        <dbReference type="ARBA" id="ARBA00022833"/>
    </source>
</evidence>
<feature type="compositionally biased region" description="Polar residues" evidence="5">
    <location>
        <begin position="23"/>
        <end position="35"/>
    </location>
</feature>
<feature type="region of interest" description="Disordered" evidence="5">
    <location>
        <begin position="1"/>
        <end position="36"/>
    </location>
</feature>
<feature type="region of interest" description="Disordered" evidence="5">
    <location>
        <begin position="729"/>
        <end position="783"/>
    </location>
</feature>
<dbReference type="Pfam" id="PF14599">
    <property type="entry name" value="zinc_ribbon_6"/>
    <property type="match status" value="1"/>
</dbReference>
<keyword evidence="10" id="KW-1185">Reference proteome</keyword>
<dbReference type="GO" id="GO:0005634">
    <property type="term" value="C:nucleus"/>
    <property type="evidence" value="ECO:0007669"/>
    <property type="project" value="TreeGrafter"/>
</dbReference>
<dbReference type="SUPFAM" id="SSF161219">
    <property type="entry name" value="CHY zinc finger-like"/>
    <property type="match status" value="1"/>
</dbReference>
<dbReference type="InterPro" id="IPR037274">
    <property type="entry name" value="Znf_CHY_sf"/>
</dbReference>
<dbReference type="Proteomes" id="UP001149074">
    <property type="component" value="Unassembled WGS sequence"/>
</dbReference>
<evidence type="ECO:0008006" key="11">
    <source>
        <dbReference type="Google" id="ProtNLM"/>
    </source>
</evidence>
<evidence type="ECO:0000256" key="4">
    <source>
        <dbReference type="PROSITE-ProRule" id="PRU00601"/>
    </source>
</evidence>
<dbReference type="PROSITE" id="PS51270">
    <property type="entry name" value="ZF_CTCHY"/>
    <property type="match status" value="1"/>
</dbReference>
<dbReference type="SUPFAM" id="SSF161245">
    <property type="entry name" value="Zinc hairpin stack"/>
    <property type="match status" value="1"/>
</dbReference>
<proteinExistence type="predicted"/>